<dbReference type="RefSeq" id="WP_142811825.1">
    <property type="nucleotide sequence ID" value="NZ_CP036282.1"/>
</dbReference>
<proteinExistence type="predicted"/>
<reference evidence="3" key="1">
    <citation type="submission" date="2019-02" db="EMBL/GenBank/DDBJ databases">
        <title>Complete genome sequence of Rhodoferax sp. Gr-4.</title>
        <authorList>
            <person name="Jin L."/>
        </authorList>
    </citation>
    <scope>NUCLEOTIDE SEQUENCE [LARGE SCALE GENOMIC DNA]</scope>
    <source>
        <strain evidence="3">Gr-4</strain>
    </source>
</reference>
<dbReference type="InterPro" id="IPR047914">
    <property type="entry name" value="TagK-like_C"/>
</dbReference>
<keyword evidence="3" id="KW-1185">Reference proteome</keyword>
<gene>
    <name evidence="2" type="ORF">EXZ61_11155</name>
</gene>
<evidence type="ECO:0000313" key="2">
    <source>
        <dbReference type="EMBL" id="QDL54680.1"/>
    </source>
</evidence>
<dbReference type="AlphaFoldDB" id="A0A515EPY4"/>
<organism evidence="2 3">
    <name type="scientific">Rhodoferax aquaticus</name>
    <dbReference type="NCBI Taxonomy" id="2527691"/>
    <lineage>
        <taxon>Bacteria</taxon>
        <taxon>Pseudomonadati</taxon>
        <taxon>Pseudomonadota</taxon>
        <taxon>Betaproteobacteria</taxon>
        <taxon>Burkholderiales</taxon>
        <taxon>Comamonadaceae</taxon>
        <taxon>Rhodoferax</taxon>
    </lineage>
</organism>
<evidence type="ECO:0000313" key="3">
    <source>
        <dbReference type="Proteomes" id="UP000317365"/>
    </source>
</evidence>
<dbReference type="NCBIfam" id="NF033419">
    <property type="entry name" value="T6SS_TagK_dom"/>
    <property type="match status" value="1"/>
</dbReference>
<dbReference type="KEGG" id="rhg:EXZ61_11155"/>
<protein>
    <submittedName>
        <fullName evidence="2">TagK domain-containing protein</fullName>
    </submittedName>
</protein>
<feature type="region of interest" description="Disordered" evidence="1">
    <location>
        <begin position="322"/>
        <end position="345"/>
    </location>
</feature>
<feature type="compositionally biased region" description="Polar residues" evidence="1">
    <location>
        <begin position="323"/>
        <end position="337"/>
    </location>
</feature>
<dbReference type="EMBL" id="CP036282">
    <property type="protein sequence ID" value="QDL54680.1"/>
    <property type="molecule type" value="Genomic_DNA"/>
</dbReference>
<dbReference type="Proteomes" id="UP000317365">
    <property type="component" value="Chromosome"/>
</dbReference>
<accession>A0A515EPY4</accession>
<name>A0A515EPY4_9BURK</name>
<evidence type="ECO:0000256" key="1">
    <source>
        <dbReference type="SAM" id="MobiDB-lite"/>
    </source>
</evidence>
<reference evidence="3" key="2">
    <citation type="journal article" date="2020" name="Int. J. Syst. Evol. Microbiol.">
        <title>Genomic insights into a novel species Rhodoferax aquaticus sp. nov., isolated from freshwater.</title>
        <authorList>
            <person name="Li T."/>
            <person name="Zhuo Y."/>
            <person name="Jin C.Z."/>
            <person name="Wu X."/>
            <person name="Ko S.R."/>
            <person name="Jin F.J."/>
            <person name="Ahn C.Y."/>
            <person name="Oh H.M."/>
            <person name="Lee H.G."/>
            <person name="Jin L."/>
        </authorList>
    </citation>
    <scope>NUCLEOTIDE SEQUENCE [LARGE SCALE GENOMIC DNA]</scope>
    <source>
        <strain evidence="3">Gr-4</strain>
    </source>
</reference>
<sequence length="345" mass="36845">MSVDTLELRGLFYLGQAFDFTWQWPTQATHVHFAELLRACPAPGVAHMPYLDACTLHARAAPSGTQWSVSPESGDIACSVNGQALEEGSMAQLHDGDTLEVGLLSFQVHLLAPSAQAHAADLAMQRFVLTDLDEVAPDEGYDTRLRGISDLINTELVTDPAANGPAAAPPSATTEQGDVLSVLHTQYLRKLRDPAYNSDEGHWQGLVQARESAATLDPFDDLKLRAGNENSLSDLVGQAQTIGEVFADLDEAMAHEFMKPDRADSVLHLFAPKELQAQAPAESAATALPGSLAHLLQASLPGLTLREHHSLSLDSAMPLFSDTPDTATKAPTLNTAAPHQALPSP</sequence>